<dbReference type="PANTHER" id="PTHR12162:SF0">
    <property type="entry name" value="NIBRIN"/>
    <property type="match status" value="1"/>
</dbReference>
<dbReference type="GO" id="GO:0000724">
    <property type="term" value="P:double-strand break repair via homologous recombination"/>
    <property type="evidence" value="ECO:0007669"/>
    <property type="project" value="TreeGrafter"/>
</dbReference>
<evidence type="ECO:0000256" key="1">
    <source>
        <dbReference type="SAM" id="MobiDB-lite"/>
    </source>
</evidence>
<proteinExistence type="predicted"/>
<feature type="compositionally biased region" description="Basic and acidic residues" evidence="1">
    <location>
        <begin position="407"/>
        <end position="416"/>
    </location>
</feature>
<sequence>MLGRFAKPLRINWHSVVLSFSFTGKELKAGDPLANVSSRLGDFDIKTVIPYIVDKTTHVVQKKRNTAKGLQALINGKYIVQDSYLDALVYAATPSDLENMESLSPLETDFDSAWPDPTDYLPPPGREPIPRPAEAFSPNPDRINVFEGYTFVFGDASQYETLRDPINNGHGKALLYEIERGVTTAEDIVQFMRNAAGQKGVGGERDEQGGVVLVRFRARGSWEIDLADGVAQITDQRVIEQSEFLDAILENDASPLCRPLPRPEPSQVSESVPALEPMRLTNQDSQQSRSLLHLAEPSEPEPAQLEPSQPKSSQQEPSQLAQTHSRRPKARNFVSKVQAFDDGFDFDSIPLHPVETGHNSQYQPGPMEIEPALEHHTQSAPETRIAEEEDVVSDLLPGANAMKRRRAEMGQHRRGDSQVQPEPEEPPKPKRQKLDLIEEARKHRDENEEAQQQRRQEEESALQATLKDMSIDEMKALAVVEEIEVPVRGPRPRMVEDEGRWDERWNGRKNFKKFRRKGESHLPHRRMQAVIVPLEEVGRKDFGVGERYWVGNKTSQNDSLRESQRESLNSPEDAGLDPGMASSSQRLAPTESMLEASQATSVSRRAKRLREVRDSDSDDELRFRFRFRRRR</sequence>
<feature type="region of interest" description="Disordered" evidence="1">
    <location>
        <begin position="405"/>
        <end position="468"/>
    </location>
</feature>
<evidence type="ECO:0000259" key="2">
    <source>
        <dbReference type="Pfam" id="PF16508"/>
    </source>
</evidence>
<feature type="region of interest" description="Disordered" evidence="1">
    <location>
        <begin position="553"/>
        <end position="618"/>
    </location>
</feature>
<dbReference type="GO" id="GO:0003684">
    <property type="term" value="F:damaged DNA binding"/>
    <property type="evidence" value="ECO:0007669"/>
    <property type="project" value="TreeGrafter"/>
</dbReference>
<comment type="caution">
    <text evidence="3">The sequence shown here is derived from an EMBL/GenBank/DDBJ whole genome shotgun (WGS) entry which is preliminary data.</text>
</comment>
<dbReference type="InterPro" id="IPR040227">
    <property type="entry name" value="Nibrin-rel"/>
</dbReference>
<dbReference type="Proteomes" id="UP000319663">
    <property type="component" value="Unassembled WGS sequence"/>
</dbReference>
<feature type="compositionally biased region" description="Basic and acidic residues" evidence="1">
    <location>
        <begin position="425"/>
        <end position="458"/>
    </location>
</feature>
<dbReference type="Gene3D" id="3.40.50.10980">
    <property type="entry name" value="Nibrin, BRCT2 domain"/>
    <property type="match status" value="1"/>
</dbReference>
<dbReference type="GO" id="GO:0030870">
    <property type="term" value="C:Mre11 complex"/>
    <property type="evidence" value="ECO:0007669"/>
    <property type="project" value="InterPro"/>
</dbReference>
<feature type="region of interest" description="Disordered" evidence="1">
    <location>
        <begin position="296"/>
        <end position="331"/>
    </location>
</feature>
<dbReference type="EMBL" id="VIFY01000107">
    <property type="protein sequence ID" value="TQB70450.1"/>
    <property type="molecule type" value="Genomic_DNA"/>
</dbReference>
<feature type="compositionally biased region" description="Low complexity" evidence="1">
    <location>
        <begin position="304"/>
        <end position="320"/>
    </location>
</feature>
<dbReference type="Pfam" id="PF16508">
    <property type="entry name" value="NIBRIN_BRCT_II"/>
    <property type="match status" value="1"/>
</dbReference>
<feature type="compositionally biased region" description="Basic and acidic residues" evidence="1">
    <location>
        <begin position="609"/>
        <end position="618"/>
    </location>
</feature>
<organism evidence="3 4">
    <name type="scientific">Monascus purpureus</name>
    <name type="common">Red mold</name>
    <name type="synonym">Monascus anka</name>
    <dbReference type="NCBI Taxonomy" id="5098"/>
    <lineage>
        <taxon>Eukaryota</taxon>
        <taxon>Fungi</taxon>
        <taxon>Dikarya</taxon>
        <taxon>Ascomycota</taxon>
        <taxon>Pezizomycotina</taxon>
        <taxon>Eurotiomycetes</taxon>
        <taxon>Eurotiomycetidae</taxon>
        <taxon>Eurotiales</taxon>
        <taxon>Aspergillaceae</taxon>
        <taxon>Monascus</taxon>
    </lineage>
</organism>
<accession>A0A507QTR0</accession>
<reference evidence="3 4" key="1">
    <citation type="submission" date="2019-06" db="EMBL/GenBank/DDBJ databases">
        <title>Wine fermentation using esterase from Monascus purpureus.</title>
        <authorList>
            <person name="Geng C."/>
            <person name="Zhang Y."/>
        </authorList>
    </citation>
    <scope>NUCLEOTIDE SEQUENCE [LARGE SCALE GENOMIC DNA]</scope>
    <source>
        <strain evidence="3">HQ1</strain>
    </source>
</reference>
<dbReference type="STRING" id="5098.A0A507QTR0"/>
<name>A0A507QTR0_MONPU</name>
<evidence type="ECO:0000313" key="4">
    <source>
        <dbReference type="Proteomes" id="UP000319663"/>
    </source>
</evidence>
<protein>
    <recommendedName>
        <fullName evidence="2">Nibrin second BRCT domain-containing protein</fullName>
    </recommendedName>
</protein>
<keyword evidence="4" id="KW-1185">Reference proteome</keyword>
<dbReference type="AlphaFoldDB" id="A0A507QTR0"/>
<dbReference type="GO" id="GO:0007095">
    <property type="term" value="P:mitotic G2 DNA damage checkpoint signaling"/>
    <property type="evidence" value="ECO:0007669"/>
    <property type="project" value="InterPro"/>
</dbReference>
<dbReference type="InterPro" id="IPR032429">
    <property type="entry name" value="Nibrin_BRCT2"/>
</dbReference>
<feature type="domain" description="Nibrin second BRCT" evidence="2">
    <location>
        <begin position="140"/>
        <end position="259"/>
    </location>
</feature>
<dbReference type="PANTHER" id="PTHR12162">
    <property type="entry name" value="NIBRIN-RELATED"/>
    <property type="match status" value="1"/>
</dbReference>
<dbReference type="InterPro" id="IPR043014">
    <property type="entry name" value="Nibrin_BRCT2_sf"/>
</dbReference>
<evidence type="ECO:0000313" key="3">
    <source>
        <dbReference type="EMBL" id="TQB70450.1"/>
    </source>
</evidence>
<gene>
    <name evidence="3" type="ORF">MPDQ_000418</name>
</gene>